<feature type="domain" description="Cytidylate kinase" evidence="9">
    <location>
        <begin position="3"/>
        <end position="216"/>
    </location>
</feature>
<dbReference type="Pfam" id="PF02224">
    <property type="entry name" value="Cytidylate_kin"/>
    <property type="match status" value="1"/>
</dbReference>
<dbReference type="GO" id="GO:0015949">
    <property type="term" value="P:nucleobase-containing small molecule interconversion"/>
    <property type="evidence" value="ECO:0007669"/>
    <property type="project" value="TreeGrafter"/>
</dbReference>
<evidence type="ECO:0000256" key="1">
    <source>
        <dbReference type="ARBA" id="ARBA00009427"/>
    </source>
</evidence>
<dbReference type="InterPro" id="IPR011994">
    <property type="entry name" value="Cytidylate_kinase_dom"/>
</dbReference>
<reference evidence="10" key="2">
    <citation type="submission" date="2021-09" db="EMBL/GenBank/DDBJ databases">
        <authorList>
            <person name="Gilroy R."/>
        </authorList>
    </citation>
    <scope>NUCLEOTIDE SEQUENCE</scope>
    <source>
        <strain evidence="10">CHK173-2119</strain>
    </source>
</reference>
<evidence type="ECO:0000256" key="2">
    <source>
        <dbReference type="ARBA" id="ARBA00022679"/>
    </source>
</evidence>
<dbReference type="Gene3D" id="3.40.50.300">
    <property type="entry name" value="P-loop containing nucleotide triphosphate hydrolases"/>
    <property type="match status" value="1"/>
</dbReference>
<evidence type="ECO:0000256" key="6">
    <source>
        <dbReference type="ARBA" id="ARBA00047615"/>
    </source>
</evidence>
<name>A0A921B4H7_9LACO</name>
<evidence type="ECO:0000256" key="7">
    <source>
        <dbReference type="ARBA" id="ARBA00048478"/>
    </source>
</evidence>
<dbReference type="PANTHER" id="PTHR21299:SF2">
    <property type="entry name" value="CYTIDYLATE KINASE"/>
    <property type="match status" value="1"/>
</dbReference>
<keyword evidence="4 8" id="KW-0418">Kinase</keyword>
<dbReference type="InterPro" id="IPR027417">
    <property type="entry name" value="P-loop_NTPase"/>
</dbReference>
<comment type="caution">
    <text evidence="10">The sequence shown here is derived from an EMBL/GenBank/DDBJ whole genome shotgun (WGS) entry which is preliminary data.</text>
</comment>
<comment type="subcellular location">
    <subcellularLocation>
        <location evidence="8">Cytoplasm</location>
    </subcellularLocation>
</comment>
<comment type="similarity">
    <text evidence="1 8">Belongs to the cytidylate kinase family. Type 1 subfamily.</text>
</comment>
<dbReference type="InterPro" id="IPR003136">
    <property type="entry name" value="Cytidylate_kin"/>
</dbReference>
<evidence type="ECO:0000256" key="4">
    <source>
        <dbReference type="ARBA" id="ARBA00022777"/>
    </source>
</evidence>
<dbReference type="GO" id="GO:0005829">
    <property type="term" value="C:cytosol"/>
    <property type="evidence" value="ECO:0007669"/>
    <property type="project" value="TreeGrafter"/>
</dbReference>
<dbReference type="EC" id="2.7.4.25" evidence="8"/>
<evidence type="ECO:0000313" key="10">
    <source>
        <dbReference type="EMBL" id="HJE15739.1"/>
    </source>
</evidence>
<dbReference type="HAMAP" id="MF_00238">
    <property type="entry name" value="Cytidyl_kinase_type1"/>
    <property type="match status" value="1"/>
</dbReference>
<dbReference type="Proteomes" id="UP000774947">
    <property type="component" value="Unassembled WGS sequence"/>
</dbReference>
<protein>
    <recommendedName>
        <fullName evidence="8">Cytidylate kinase</fullName>
        <shortName evidence="8">CK</shortName>
        <ecNumber evidence="8">2.7.4.25</ecNumber>
    </recommendedName>
    <alternativeName>
        <fullName evidence="8">Cytidine monophosphate kinase</fullName>
        <shortName evidence="8">CMP kinase</shortName>
    </alternativeName>
</protein>
<evidence type="ECO:0000256" key="3">
    <source>
        <dbReference type="ARBA" id="ARBA00022741"/>
    </source>
</evidence>
<dbReference type="CDD" id="cd02020">
    <property type="entry name" value="CMPK"/>
    <property type="match status" value="1"/>
</dbReference>
<evidence type="ECO:0000256" key="5">
    <source>
        <dbReference type="ARBA" id="ARBA00022840"/>
    </source>
</evidence>
<feature type="binding site" evidence="8">
    <location>
        <begin position="7"/>
        <end position="15"/>
    </location>
    <ligand>
        <name>ATP</name>
        <dbReference type="ChEBI" id="CHEBI:30616"/>
    </ligand>
</feature>
<comment type="catalytic activity">
    <reaction evidence="6 8">
        <text>dCMP + ATP = dCDP + ADP</text>
        <dbReference type="Rhea" id="RHEA:25094"/>
        <dbReference type="ChEBI" id="CHEBI:30616"/>
        <dbReference type="ChEBI" id="CHEBI:57566"/>
        <dbReference type="ChEBI" id="CHEBI:58593"/>
        <dbReference type="ChEBI" id="CHEBI:456216"/>
        <dbReference type="EC" id="2.7.4.25"/>
    </reaction>
</comment>
<evidence type="ECO:0000259" key="9">
    <source>
        <dbReference type="Pfam" id="PF02224"/>
    </source>
</evidence>
<keyword evidence="2 8" id="KW-0808">Transferase</keyword>
<dbReference type="GO" id="GO:0005524">
    <property type="term" value="F:ATP binding"/>
    <property type="evidence" value="ECO:0007669"/>
    <property type="project" value="UniProtKB-UniRule"/>
</dbReference>
<keyword evidence="5 8" id="KW-0067">ATP-binding</keyword>
<evidence type="ECO:0000256" key="8">
    <source>
        <dbReference type="HAMAP-Rule" id="MF_00238"/>
    </source>
</evidence>
<dbReference type="EMBL" id="DYXY01000174">
    <property type="protein sequence ID" value="HJE15739.1"/>
    <property type="molecule type" value="Genomic_DNA"/>
</dbReference>
<comment type="catalytic activity">
    <reaction evidence="7 8">
        <text>CMP + ATP = CDP + ADP</text>
        <dbReference type="Rhea" id="RHEA:11600"/>
        <dbReference type="ChEBI" id="CHEBI:30616"/>
        <dbReference type="ChEBI" id="CHEBI:58069"/>
        <dbReference type="ChEBI" id="CHEBI:60377"/>
        <dbReference type="ChEBI" id="CHEBI:456216"/>
        <dbReference type="EC" id="2.7.4.25"/>
    </reaction>
</comment>
<dbReference type="GO" id="GO:0006220">
    <property type="term" value="P:pyrimidine nucleotide metabolic process"/>
    <property type="evidence" value="ECO:0007669"/>
    <property type="project" value="UniProtKB-UniRule"/>
</dbReference>
<keyword evidence="3 8" id="KW-0547">Nucleotide-binding</keyword>
<reference evidence="10" key="1">
    <citation type="journal article" date="2021" name="PeerJ">
        <title>Extensive microbial diversity within the chicken gut microbiome revealed by metagenomics and culture.</title>
        <authorList>
            <person name="Gilroy R."/>
            <person name="Ravi A."/>
            <person name="Getino M."/>
            <person name="Pursley I."/>
            <person name="Horton D.L."/>
            <person name="Alikhan N.F."/>
            <person name="Baker D."/>
            <person name="Gharbi K."/>
            <person name="Hall N."/>
            <person name="Watson M."/>
            <person name="Adriaenssens E.M."/>
            <person name="Foster-Nyarko E."/>
            <person name="Jarju S."/>
            <person name="Secka A."/>
            <person name="Antonio M."/>
            <person name="Oren A."/>
            <person name="Chaudhuri R.R."/>
            <person name="La Ragione R."/>
            <person name="Hildebrand F."/>
            <person name="Pallen M.J."/>
        </authorList>
    </citation>
    <scope>NUCLEOTIDE SEQUENCE</scope>
    <source>
        <strain evidence="10">CHK173-2119</strain>
    </source>
</reference>
<dbReference type="GO" id="GO:0036431">
    <property type="term" value="F:dCMP kinase activity"/>
    <property type="evidence" value="ECO:0007669"/>
    <property type="project" value="InterPro"/>
</dbReference>
<sequence length="219" mass="24229">MQIAIDGPSSAGKSTVAKKVAQKLGFIYCDTGAMYRAATVLAKENGIDYGDEEQILAKLSQSEISFKPSEKGQLVFLNDEEVTLAIRTPEITNNVSQVSALPKIREELVRQQRKIAGDHDIVMDGRDIGTTVLPNAEVKVFLIASASERARRRYDENIQKGIMTPLAKLQEEIEIRDYKDSHREISPLTKATNASEIDSTNLSIQQVVDKIVELANNAR</sequence>
<proteinExistence type="inferred from homology"/>
<gene>
    <name evidence="8 10" type="primary">cmk</name>
    <name evidence="10" type="ORF">K8W17_06645</name>
</gene>
<organism evidence="10 11">
    <name type="scientific">Lapidilactobacillus dextrinicus</name>
    <dbReference type="NCBI Taxonomy" id="51664"/>
    <lineage>
        <taxon>Bacteria</taxon>
        <taxon>Bacillati</taxon>
        <taxon>Bacillota</taxon>
        <taxon>Bacilli</taxon>
        <taxon>Lactobacillales</taxon>
        <taxon>Lactobacillaceae</taxon>
        <taxon>Lapidilactobacillus</taxon>
    </lineage>
</organism>
<accession>A0A921B4H7</accession>
<dbReference type="AlphaFoldDB" id="A0A921B4H7"/>
<dbReference type="SUPFAM" id="SSF52540">
    <property type="entry name" value="P-loop containing nucleoside triphosphate hydrolases"/>
    <property type="match status" value="1"/>
</dbReference>
<dbReference type="NCBIfam" id="TIGR00017">
    <property type="entry name" value="cmk"/>
    <property type="match status" value="1"/>
</dbReference>
<dbReference type="PANTHER" id="PTHR21299">
    <property type="entry name" value="CYTIDYLATE KINASE/PANTOATE-BETA-ALANINE LIGASE"/>
    <property type="match status" value="1"/>
</dbReference>
<keyword evidence="8" id="KW-0963">Cytoplasm</keyword>
<evidence type="ECO:0000313" key="11">
    <source>
        <dbReference type="Proteomes" id="UP000774947"/>
    </source>
</evidence>